<protein>
    <submittedName>
        <fullName evidence="2">Uncharacterized protein</fullName>
    </submittedName>
</protein>
<sequence length="37" mass="4624">MLKHQRKARFKELEQQHDKEKERINLYCKNDTLLLLL</sequence>
<comment type="caution">
    <text evidence="2">The sequence shown here is derived from an EMBL/GenBank/DDBJ whole genome shotgun (WGS) entry which is preliminary data.</text>
</comment>
<keyword evidence="1" id="KW-0175">Coiled coil</keyword>
<reference evidence="2" key="1">
    <citation type="journal article" date="2012" name="PLoS ONE">
        <title>Gene sets for utilization of primary and secondary nutrition supplies in the distal gut of endangered iberian lynx.</title>
        <authorList>
            <person name="Alcaide M."/>
            <person name="Messina E."/>
            <person name="Richter M."/>
            <person name="Bargiela R."/>
            <person name="Peplies J."/>
            <person name="Huws S.A."/>
            <person name="Newbold C.J."/>
            <person name="Golyshin P.N."/>
            <person name="Simon M.A."/>
            <person name="Lopez G."/>
            <person name="Yakimov M.M."/>
            <person name="Ferrer M."/>
        </authorList>
    </citation>
    <scope>NUCLEOTIDE SEQUENCE</scope>
</reference>
<proteinExistence type="predicted"/>
<evidence type="ECO:0000313" key="2">
    <source>
        <dbReference type="EMBL" id="EJX01755.1"/>
    </source>
</evidence>
<name>J9GP75_9ZZZZ</name>
<organism evidence="2">
    <name type="scientific">gut metagenome</name>
    <dbReference type="NCBI Taxonomy" id="749906"/>
    <lineage>
        <taxon>unclassified sequences</taxon>
        <taxon>metagenomes</taxon>
        <taxon>organismal metagenomes</taxon>
    </lineage>
</organism>
<dbReference type="EMBL" id="AMCI01002831">
    <property type="protein sequence ID" value="EJX01755.1"/>
    <property type="molecule type" value="Genomic_DNA"/>
</dbReference>
<evidence type="ECO:0000256" key="1">
    <source>
        <dbReference type="SAM" id="Coils"/>
    </source>
</evidence>
<feature type="coiled-coil region" evidence="1">
    <location>
        <begin position="3"/>
        <end position="30"/>
    </location>
</feature>
<accession>J9GP75</accession>
<dbReference type="AlphaFoldDB" id="J9GP75"/>
<gene>
    <name evidence="2" type="ORF">EVA_10139</name>
</gene>